<dbReference type="EMBL" id="MZ399596">
    <property type="protein sequence ID" value="QXP45435.1"/>
    <property type="molecule type" value="Genomic_DNA"/>
</dbReference>
<accession>A0AAE7VHP6</accession>
<evidence type="ECO:0000313" key="1">
    <source>
        <dbReference type="EMBL" id="QXP45435.1"/>
    </source>
</evidence>
<name>A0AAE7VHP6_9CAUD</name>
<proteinExistence type="predicted"/>
<sequence length="64" mass="7402">MKRKVFKVLVEVEMEAEEPQRIAENRSDVEIGRRIAKNIREAVDDKFKVSGKITVEHVGTTKVY</sequence>
<keyword evidence="2" id="KW-1185">Reference proteome</keyword>
<dbReference type="Proteomes" id="UP000828872">
    <property type="component" value="Segment"/>
</dbReference>
<evidence type="ECO:0000313" key="2">
    <source>
        <dbReference type="Proteomes" id="UP000828872"/>
    </source>
</evidence>
<gene>
    <name evidence="1" type="ORF">cd4_075</name>
</gene>
<reference evidence="1 2" key="1">
    <citation type="journal article" date="2021" name="Microbiol. Resour. Announc.">
        <title>Genome Sequences of Bacteriophages cd2, cd3, and cd4, which Specifically Target Carnobacterium divergens.</title>
        <authorList>
            <person name="Zhang P."/>
            <person name="Britton A.P."/>
            <person name="Visser K.A."/>
            <person name="Welke C.A."/>
            <person name="Wassink H."/>
            <person name="Prins E."/>
            <person name="Yang X."/>
            <person name="Martin-Visscher L.A."/>
        </authorList>
    </citation>
    <scope>NUCLEOTIDE SEQUENCE [LARGE SCALE GENOMIC DNA]</scope>
    <source>
        <strain evidence="2">cd4</strain>
    </source>
</reference>
<organism evidence="1 2">
    <name type="scientific">Carnobacterium phage cd4</name>
    <dbReference type="NCBI Taxonomy" id="2849246"/>
    <lineage>
        <taxon>Viruses</taxon>
        <taxon>Duplodnaviria</taxon>
        <taxon>Heunggongvirae</taxon>
        <taxon>Uroviricota</taxon>
        <taxon>Caudoviricetes</taxon>
        <taxon>Carnodivirus</taxon>
        <taxon>Carnodivirus cd4-like</taxon>
    </lineage>
</organism>
<protein>
    <submittedName>
        <fullName evidence="1">Uncharacterized protein</fullName>
    </submittedName>
</protein>